<organism evidence="2 3">
    <name type="scientific">Amphiplicatus metriothermophilus</name>
    <dbReference type="NCBI Taxonomy" id="1519374"/>
    <lineage>
        <taxon>Bacteria</taxon>
        <taxon>Pseudomonadati</taxon>
        <taxon>Pseudomonadota</taxon>
        <taxon>Alphaproteobacteria</taxon>
        <taxon>Parvularculales</taxon>
        <taxon>Parvularculaceae</taxon>
        <taxon>Amphiplicatus</taxon>
    </lineage>
</organism>
<accession>A0A239PSP1</accession>
<evidence type="ECO:0000313" key="3">
    <source>
        <dbReference type="Proteomes" id="UP000198346"/>
    </source>
</evidence>
<dbReference type="Proteomes" id="UP000198346">
    <property type="component" value="Unassembled WGS sequence"/>
</dbReference>
<dbReference type="OrthoDB" id="7328309at2"/>
<feature type="region of interest" description="Disordered" evidence="1">
    <location>
        <begin position="1"/>
        <end position="50"/>
    </location>
</feature>
<keyword evidence="3" id="KW-1185">Reference proteome</keyword>
<name>A0A239PSP1_9PROT</name>
<evidence type="ECO:0000313" key="2">
    <source>
        <dbReference type="EMBL" id="SNT73158.1"/>
    </source>
</evidence>
<proteinExistence type="predicted"/>
<dbReference type="EMBL" id="FZQA01000003">
    <property type="protein sequence ID" value="SNT73158.1"/>
    <property type="molecule type" value="Genomic_DNA"/>
</dbReference>
<evidence type="ECO:0000256" key="1">
    <source>
        <dbReference type="SAM" id="MobiDB-lite"/>
    </source>
</evidence>
<protein>
    <submittedName>
        <fullName evidence="2">Uncharacterized protein</fullName>
    </submittedName>
</protein>
<dbReference type="RefSeq" id="WP_089412045.1">
    <property type="nucleotide sequence ID" value="NZ_FZQA01000003.1"/>
</dbReference>
<reference evidence="2 3" key="1">
    <citation type="submission" date="2017-07" db="EMBL/GenBank/DDBJ databases">
        <authorList>
            <person name="Sun Z.S."/>
            <person name="Albrecht U."/>
            <person name="Echele G."/>
            <person name="Lee C.C."/>
        </authorList>
    </citation>
    <scope>NUCLEOTIDE SEQUENCE [LARGE SCALE GENOMIC DNA]</scope>
    <source>
        <strain evidence="2 3">CGMCC 1.12710</strain>
    </source>
</reference>
<sequence>MAFSFTRSNGHRKPKEKSERRGPFSGLLGRKNDQEPDDIPQMDVVGGLNRALRKTAPKDDAPQHEDDAPIREALASIECALYSIDAIREVIEQAYEVALSAQNVEDAGGRALLAERYDELRLSINRIIEQLDERAARLIGRNAHNLDVKLGGKANYSVSAVRLDISPKGLELDPPREAFATFDEITRVLEELDSAVKKADRAAAGYCRDAQFLISRLSQEQAAA</sequence>
<gene>
    <name evidence="2" type="ORF">SAMN06297382_1555</name>
</gene>
<dbReference type="AlphaFoldDB" id="A0A239PSP1"/>